<evidence type="ECO:0000313" key="3">
    <source>
        <dbReference type="Proteomes" id="UP000265520"/>
    </source>
</evidence>
<dbReference type="AlphaFoldDB" id="A0A392VRD0"/>
<comment type="caution">
    <text evidence="2">The sequence shown here is derived from an EMBL/GenBank/DDBJ whole genome shotgun (WGS) entry which is preliminary data.</text>
</comment>
<name>A0A392VRD0_9FABA</name>
<sequence>CAPRRLPARAAQTPEEKQALNQSTARRASPSYAPRQRQKLNRPHSSELPVAPDASARRARDRR</sequence>
<feature type="non-terminal residue" evidence="2">
    <location>
        <position position="1"/>
    </location>
</feature>
<feature type="region of interest" description="Disordered" evidence="1">
    <location>
        <begin position="1"/>
        <end position="63"/>
    </location>
</feature>
<accession>A0A392VRD0</accession>
<evidence type="ECO:0000256" key="1">
    <source>
        <dbReference type="SAM" id="MobiDB-lite"/>
    </source>
</evidence>
<protein>
    <submittedName>
        <fullName evidence="2">Uncharacterized protein</fullName>
    </submittedName>
</protein>
<organism evidence="2 3">
    <name type="scientific">Trifolium medium</name>
    <dbReference type="NCBI Taxonomy" id="97028"/>
    <lineage>
        <taxon>Eukaryota</taxon>
        <taxon>Viridiplantae</taxon>
        <taxon>Streptophyta</taxon>
        <taxon>Embryophyta</taxon>
        <taxon>Tracheophyta</taxon>
        <taxon>Spermatophyta</taxon>
        <taxon>Magnoliopsida</taxon>
        <taxon>eudicotyledons</taxon>
        <taxon>Gunneridae</taxon>
        <taxon>Pentapetalae</taxon>
        <taxon>rosids</taxon>
        <taxon>fabids</taxon>
        <taxon>Fabales</taxon>
        <taxon>Fabaceae</taxon>
        <taxon>Papilionoideae</taxon>
        <taxon>50 kb inversion clade</taxon>
        <taxon>NPAAA clade</taxon>
        <taxon>Hologalegina</taxon>
        <taxon>IRL clade</taxon>
        <taxon>Trifolieae</taxon>
        <taxon>Trifolium</taxon>
    </lineage>
</organism>
<reference evidence="2 3" key="1">
    <citation type="journal article" date="2018" name="Front. Plant Sci.">
        <title>Red Clover (Trifolium pratense) and Zigzag Clover (T. medium) - A Picture of Genomic Similarities and Differences.</title>
        <authorList>
            <person name="Dluhosova J."/>
            <person name="Istvanek J."/>
            <person name="Nedelnik J."/>
            <person name="Repkova J."/>
        </authorList>
    </citation>
    <scope>NUCLEOTIDE SEQUENCE [LARGE SCALE GENOMIC DNA]</scope>
    <source>
        <strain evidence="3">cv. 10/8</strain>
        <tissue evidence="2">Leaf</tissue>
    </source>
</reference>
<proteinExistence type="predicted"/>
<evidence type="ECO:0000313" key="2">
    <source>
        <dbReference type="EMBL" id="MCI89979.1"/>
    </source>
</evidence>
<dbReference type="Proteomes" id="UP000265520">
    <property type="component" value="Unassembled WGS sequence"/>
</dbReference>
<dbReference type="EMBL" id="LXQA011231888">
    <property type="protein sequence ID" value="MCI89979.1"/>
    <property type="molecule type" value="Genomic_DNA"/>
</dbReference>
<keyword evidence="3" id="KW-1185">Reference proteome</keyword>